<comment type="subunit">
    <text evidence="4">Binds to mitochondrial small subunit 15S rRNA.</text>
</comment>
<evidence type="ECO:0000256" key="2">
    <source>
        <dbReference type="ARBA" id="ARBA00022737"/>
    </source>
</evidence>
<feature type="compositionally biased region" description="Polar residues" evidence="6">
    <location>
        <begin position="186"/>
        <end position="200"/>
    </location>
</feature>
<dbReference type="Gene3D" id="1.25.40.10">
    <property type="entry name" value="Tetratricopeptide repeat domain"/>
    <property type="match status" value="2"/>
</dbReference>
<name>A0AAN8EXQ9_9EURO</name>
<keyword evidence="8" id="KW-1185">Reference proteome</keyword>
<evidence type="ECO:0000256" key="3">
    <source>
        <dbReference type="ARBA" id="ARBA00044493"/>
    </source>
</evidence>
<comment type="similarity">
    <text evidence="1">Belongs to the CCM1 family.</text>
</comment>
<comment type="function">
    <text evidence="3">Regulates mitochondrial small subunit maturation by controlling 15S rRNA 5'-end processing. Localizes to the 5' precursor of the 15S rRNA in a position that is subsequently occupied by mS47 in the mature yeast mtSSU. Uses structure and sequence-specific RNA recognition, binding to a single-stranded region of the precursor and specifically recognizing bases -6 to -1. The exchange of Ccm1 for mS47 is coupled to the irreversible removal of precursor rRNA that is accompanied by conformational changes of the mitoribosomal proteins uS5m and mS26. These conformational changes signal completion of 5'-end rRNA processing through protection of the mature 5'-end of the 15S rRNA and stabilization of mS47. The removal of the 5' precursor together with the dissociation of Ccm1 may be catalyzed by the 5'-3' exoribonuclease Pet127. Involved in the specific removal of group I introns in mitochondrial encoded transcripts.</text>
</comment>
<dbReference type="NCBIfam" id="TIGR00756">
    <property type="entry name" value="PPR"/>
    <property type="match status" value="1"/>
</dbReference>
<dbReference type="PANTHER" id="PTHR47936:SF1">
    <property type="entry name" value="PENTATRICOPEPTIDE REPEAT-CONTAINING PROTEIN GUN1, CHLOROPLASTIC"/>
    <property type="match status" value="1"/>
</dbReference>
<dbReference type="EMBL" id="JAKLMC020000001">
    <property type="protein sequence ID" value="KAK5958545.1"/>
    <property type="molecule type" value="Genomic_DNA"/>
</dbReference>
<evidence type="ECO:0000256" key="6">
    <source>
        <dbReference type="SAM" id="MobiDB-lite"/>
    </source>
</evidence>
<dbReference type="PANTHER" id="PTHR47936">
    <property type="entry name" value="PPR_LONG DOMAIN-CONTAINING PROTEIN"/>
    <property type="match status" value="1"/>
</dbReference>
<comment type="caution">
    <text evidence="7">The sequence shown here is derived from an EMBL/GenBank/DDBJ whole genome shotgun (WGS) entry which is preliminary data.</text>
</comment>
<feature type="compositionally biased region" description="Low complexity" evidence="6">
    <location>
        <begin position="99"/>
        <end position="112"/>
    </location>
</feature>
<accession>A0AAN8EXQ9</accession>
<evidence type="ECO:0000313" key="8">
    <source>
        <dbReference type="Proteomes" id="UP001316803"/>
    </source>
</evidence>
<feature type="region of interest" description="Disordered" evidence="6">
    <location>
        <begin position="93"/>
        <end position="116"/>
    </location>
</feature>
<dbReference type="InterPro" id="IPR011990">
    <property type="entry name" value="TPR-like_helical_dom_sf"/>
</dbReference>
<dbReference type="Pfam" id="PF13041">
    <property type="entry name" value="PPR_2"/>
    <property type="match status" value="1"/>
</dbReference>
<feature type="compositionally biased region" description="Basic and acidic residues" evidence="6">
    <location>
        <begin position="145"/>
        <end position="157"/>
    </location>
</feature>
<feature type="region of interest" description="Disordered" evidence="6">
    <location>
        <begin position="1181"/>
        <end position="1209"/>
    </location>
</feature>
<gene>
    <name evidence="7" type="ORF">OHC33_000388</name>
</gene>
<dbReference type="PROSITE" id="PS51375">
    <property type="entry name" value="PPR"/>
    <property type="match status" value="2"/>
</dbReference>
<evidence type="ECO:0000256" key="4">
    <source>
        <dbReference type="ARBA" id="ARBA00044511"/>
    </source>
</evidence>
<feature type="repeat" description="PPR" evidence="5">
    <location>
        <begin position="606"/>
        <end position="640"/>
    </location>
</feature>
<feature type="repeat" description="PPR" evidence="5">
    <location>
        <begin position="641"/>
        <end position="675"/>
    </location>
</feature>
<sequence>MLERVPATAESAAHLFLKSFERPCRSARILDPKFWRYGVDDLDTAAWWPSYLQQVRQVKYPRSLSSNAMAGKRWGHRNNSGGKDVRVHQQHVPGTRPFTASTPQSQQAQAQPRGHDVLGREEDVNIQSNIGDEATEHVWAARKSARQEQQEALHSELSESQIRFRGGHPQSRYSRESSPKAVARGTASNSPALPASTMTTDHTDSYALTPRTLHEFRWDTLRSIVDLSKHNHKAFYDLLRKKGEIQGDDFAQAWRLFIGFDIQEKIAPYMFKFLARSERTLDMSRALEAFRLIPRDERAEQQYRAAVILEQKRYQHRNAMNLAFEAAVKGFDLLPEMFAYFVRNLLWDSAAELLYRNKTARRDMAAFASEPQPDHSGEMLPEWKLLQACEQVEALHLKLLSLAERLRSYNAELLEHKGILDMCLKRLTVRCLKSNTQIDRIPASGLLALFELQNDLGLSNLHEMALHTIFHLPNRKNKADLALMTYRNLRFSLPDQPVSKWMIGGLIGMCSEVNYSLEIYNYLLDEFEDHHGRPDKKAYQRILTSCARQGNVDAVWRTYAQYRSHYDMDIDVGVLTPLIYCRAVTGDIRNARKAFNRVKRFGLEQNEICWNMLMLAHARSSDDVSAFDVFEEMQEAKVTPDSYTYGILLSVCDAHGDTEAALELLANARDNGVQITVPMVNTVIETYLSHRDVAAAMRFAIATSTSGTTKPLTRLWNSFLRYFAGIGDITALTHARSMMSKYHVKADEMTYAAVMSALTSTYRTSEAVALLQQMHNNQGLRATAFHYSIILHGFFMEGNRDMITVVANEMKQRFPKLSPDANLTLVLSQSRRDEASGGQTSHSIAMLESILKDLYMNSGASSHFDPSFSKVQDTSVVASLYLETTIASMIRSGSYEDAERLLDHLQTFILDTNKSSGSLTIVLARMDILIARGDHQKLAALWDQLFEHGSRSLKPLRSLREQHAIADPVAESPSIQETQLGATFPGGPQTGKGTKVLKAWRTSLSKPFNRYLEGMAREGRLDEVIDFVSRRFRGAGFRFTGINWNKYVQVLCRSSSVNHHVHAFAMTEKLMLNRAQSWTLLRRGFLRQKQISYSFEAVGEHKRPVLQKRSSYSVAKRLRVMHYHPRRVIPTYTTMVHLGSVLLHAQRQAEGGSVGELEAIMKVGGDTKKFLQRMPHLKDDVQGELLRGDEKSSNPRPRPRSEQSFRKKSTISGILDHKSPFDHLPAEFFQDIEAIAKPGSDVRYQLKKSLSPAKSKAKTWQDVQLGEKFFGQIARAPIVLAGQGRLETESERVSRVEREEIDMSRKVAALRDEFQRRQLTGEVYSRELDSSVRDLYREGPVRLALPAWERPSLSTFPELVREPVLKSGFQSTLQDTLMGLPVREQMKMLQQLRGRKVLQNLPSASGSLPGTRALPYAARRRIGRLRARKQRNEARRLLDMLGRENVSDRAVQPRTAAGRRALLFEQARRRRQAYLQYEADVKAGKRLDPLPKTERGFWERLVAQGPPNIRFIADLNRHPARYFIRRGLMLEKRRPVVPPRDLKDRKFKARKRHVLTMIKKKELKILRRARRGLPPPVRAKFKPLAVGTRLGEGSTVEGEPYMPR</sequence>
<keyword evidence="2" id="KW-0677">Repeat</keyword>
<evidence type="ECO:0008006" key="9">
    <source>
        <dbReference type="Google" id="ProtNLM"/>
    </source>
</evidence>
<evidence type="ECO:0000256" key="1">
    <source>
        <dbReference type="ARBA" id="ARBA00006192"/>
    </source>
</evidence>
<dbReference type="InterPro" id="IPR002885">
    <property type="entry name" value="PPR_rpt"/>
</dbReference>
<protein>
    <recommendedName>
        <fullName evidence="9">Pentatricopeptide repeat-containing protein</fullName>
    </recommendedName>
</protein>
<feature type="region of interest" description="Disordered" evidence="6">
    <location>
        <begin position="140"/>
        <end position="204"/>
    </location>
</feature>
<feature type="compositionally biased region" description="Basic and acidic residues" evidence="6">
    <location>
        <begin position="1181"/>
        <end position="1205"/>
    </location>
</feature>
<proteinExistence type="inferred from homology"/>
<evidence type="ECO:0000313" key="7">
    <source>
        <dbReference type="EMBL" id="KAK5958545.1"/>
    </source>
</evidence>
<organism evidence="7 8">
    <name type="scientific">Knufia fluminis</name>
    <dbReference type="NCBI Taxonomy" id="191047"/>
    <lineage>
        <taxon>Eukaryota</taxon>
        <taxon>Fungi</taxon>
        <taxon>Dikarya</taxon>
        <taxon>Ascomycota</taxon>
        <taxon>Pezizomycotina</taxon>
        <taxon>Eurotiomycetes</taxon>
        <taxon>Chaetothyriomycetidae</taxon>
        <taxon>Chaetothyriales</taxon>
        <taxon>Trichomeriaceae</taxon>
        <taxon>Knufia</taxon>
    </lineage>
</organism>
<reference evidence="7 8" key="1">
    <citation type="submission" date="2022-12" db="EMBL/GenBank/DDBJ databases">
        <title>Genomic features and morphological characterization of a novel Knufia sp. strain isolated from spacecraft assembly facility.</title>
        <authorList>
            <person name="Teixeira M."/>
            <person name="Chander A.M."/>
            <person name="Stajich J.E."/>
            <person name="Venkateswaran K."/>
        </authorList>
    </citation>
    <scope>NUCLEOTIDE SEQUENCE [LARGE SCALE GENOMIC DNA]</scope>
    <source>
        <strain evidence="7 8">FJI-L2-BK-P2</strain>
    </source>
</reference>
<evidence type="ECO:0000256" key="5">
    <source>
        <dbReference type="PROSITE-ProRule" id="PRU00708"/>
    </source>
</evidence>
<dbReference type="Proteomes" id="UP001316803">
    <property type="component" value="Unassembled WGS sequence"/>
</dbReference>